<dbReference type="PANTHER" id="PTHR48049:SF57">
    <property type="entry name" value="UDP-GLYCOSYLTRANSFERASE 91C1-LIKE"/>
    <property type="match status" value="1"/>
</dbReference>
<dbReference type="SUPFAM" id="SSF53756">
    <property type="entry name" value="UDP-Glycosyltransferase/glycogen phosphorylase"/>
    <property type="match status" value="1"/>
</dbReference>
<evidence type="ECO:0000313" key="2">
    <source>
        <dbReference type="Proteomes" id="UP000187609"/>
    </source>
</evidence>
<organism evidence="1 2">
    <name type="scientific">Nicotiana attenuata</name>
    <name type="common">Coyote tobacco</name>
    <dbReference type="NCBI Taxonomy" id="49451"/>
    <lineage>
        <taxon>Eukaryota</taxon>
        <taxon>Viridiplantae</taxon>
        <taxon>Streptophyta</taxon>
        <taxon>Embryophyta</taxon>
        <taxon>Tracheophyta</taxon>
        <taxon>Spermatophyta</taxon>
        <taxon>Magnoliopsida</taxon>
        <taxon>eudicotyledons</taxon>
        <taxon>Gunneridae</taxon>
        <taxon>Pentapetalae</taxon>
        <taxon>asterids</taxon>
        <taxon>lamiids</taxon>
        <taxon>Solanales</taxon>
        <taxon>Solanaceae</taxon>
        <taxon>Nicotianoideae</taxon>
        <taxon>Nicotianeae</taxon>
        <taxon>Nicotiana</taxon>
    </lineage>
</organism>
<gene>
    <name evidence="1" type="primary">UGT91C1_0</name>
    <name evidence="1" type="ORF">A4A49_54088</name>
</gene>
<dbReference type="STRING" id="49451.A0A1J6KX71"/>
<dbReference type="Proteomes" id="UP000187609">
    <property type="component" value="Unassembled WGS sequence"/>
</dbReference>
<proteinExistence type="predicted"/>
<dbReference type="InterPro" id="IPR050481">
    <property type="entry name" value="UDP-glycosyltransf_plant"/>
</dbReference>
<comment type="caution">
    <text evidence="1">The sequence shown here is derived from an EMBL/GenBank/DDBJ whole genome shotgun (WGS) entry which is preliminary data.</text>
</comment>
<protein>
    <submittedName>
        <fullName evidence="1">Udp-glycosyltransferase 91c1</fullName>
    </submittedName>
</protein>
<dbReference type="GO" id="GO:0035251">
    <property type="term" value="F:UDP-glucosyltransferase activity"/>
    <property type="evidence" value="ECO:0007669"/>
    <property type="project" value="InterPro"/>
</dbReference>
<reference evidence="1" key="1">
    <citation type="submission" date="2016-11" db="EMBL/GenBank/DDBJ databases">
        <title>The genome of Nicotiana attenuata.</title>
        <authorList>
            <person name="Xu S."/>
            <person name="Brockmoeller T."/>
            <person name="Gaquerel E."/>
            <person name="Navarro A."/>
            <person name="Kuhl H."/>
            <person name="Gase K."/>
            <person name="Ling Z."/>
            <person name="Zhou W."/>
            <person name="Kreitzer C."/>
            <person name="Stanke M."/>
            <person name="Tang H."/>
            <person name="Lyons E."/>
            <person name="Pandey P."/>
            <person name="Pandey S.P."/>
            <person name="Timmermann B."/>
            <person name="Baldwin I.T."/>
        </authorList>
    </citation>
    <scope>NUCLEOTIDE SEQUENCE [LARGE SCALE GENOMIC DNA]</scope>
    <source>
        <strain evidence="1">UT</strain>
    </source>
</reference>
<keyword evidence="2" id="KW-1185">Reference proteome</keyword>
<dbReference type="Gramene" id="OIT26231">
    <property type="protein sequence ID" value="OIT26231"/>
    <property type="gene ID" value="A4A49_54088"/>
</dbReference>
<dbReference type="Gene3D" id="3.40.50.2000">
    <property type="entry name" value="Glycogen Phosphorylase B"/>
    <property type="match status" value="1"/>
</dbReference>
<sequence length="232" mass="26104">MVPWLAFGHLQPFFQLSMALAKEKVHVSFLSTPKNIKRLPKLPSNLALVVNLVEFPLPLVDGSPLLADAEASVDVSADQMLYLHQAFNLLQELVKNFIADKRPDWVIADFILDWVTDIAPPKPRAQPIQVKNGSRPLHELLTSPRPWVDFPSMVSFRKYDALDLISVLRGENESRETLLGHDAVIEGACRAMAIRTCMEFEGDYLDTYNKIVGKLVIPIGFLPPKELPPNER</sequence>
<dbReference type="OMA" id="RWANDAY"/>
<evidence type="ECO:0000313" key="1">
    <source>
        <dbReference type="EMBL" id="OIT26231.1"/>
    </source>
</evidence>
<dbReference type="PANTHER" id="PTHR48049">
    <property type="entry name" value="GLYCOSYLTRANSFERASE"/>
    <property type="match status" value="1"/>
</dbReference>
<dbReference type="EMBL" id="MJEQ01002915">
    <property type="protein sequence ID" value="OIT26231.1"/>
    <property type="molecule type" value="Genomic_DNA"/>
</dbReference>
<accession>A0A1J6KX71</accession>
<dbReference type="SMR" id="A0A1J6KX71"/>
<dbReference type="AlphaFoldDB" id="A0A1J6KX71"/>
<name>A0A1J6KX71_NICAT</name>